<feature type="region of interest" description="Disordered" evidence="2">
    <location>
        <begin position="274"/>
        <end position="346"/>
    </location>
</feature>
<dbReference type="InterPro" id="IPR027417">
    <property type="entry name" value="P-loop_NTPase"/>
</dbReference>
<feature type="region of interest" description="Disordered" evidence="2">
    <location>
        <begin position="501"/>
        <end position="549"/>
    </location>
</feature>
<protein>
    <recommendedName>
        <fullName evidence="3">Orc1-like AAA ATPase domain-containing protein</fullName>
    </recommendedName>
</protein>
<evidence type="ECO:0000259" key="3">
    <source>
        <dbReference type="Pfam" id="PF13191"/>
    </source>
</evidence>
<evidence type="ECO:0000256" key="1">
    <source>
        <dbReference type="SAM" id="Coils"/>
    </source>
</evidence>
<feature type="compositionally biased region" description="Polar residues" evidence="2">
    <location>
        <begin position="34"/>
        <end position="43"/>
    </location>
</feature>
<feature type="region of interest" description="Disordered" evidence="2">
    <location>
        <begin position="657"/>
        <end position="720"/>
    </location>
</feature>
<dbReference type="InterPro" id="IPR051667">
    <property type="entry name" value="Archaeal_ATPase_domain"/>
</dbReference>
<feature type="compositionally biased region" description="Basic and acidic residues" evidence="2">
    <location>
        <begin position="332"/>
        <end position="344"/>
    </location>
</feature>
<reference evidence="4 5" key="1">
    <citation type="journal article" date="2019" name="Nat. Ecol. Evol.">
        <title>Megaphylogeny resolves global patterns of mushroom evolution.</title>
        <authorList>
            <person name="Varga T."/>
            <person name="Krizsan K."/>
            <person name="Foldi C."/>
            <person name="Dima B."/>
            <person name="Sanchez-Garcia M."/>
            <person name="Sanchez-Ramirez S."/>
            <person name="Szollosi G.J."/>
            <person name="Szarkandi J.G."/>
            <person name="Papp V."/>
            <person name="Albert L."/>
            <person name="Andreopoulos W."/>
            <person name="Angelini C."/>
            <person name="Antonin V."/>
            <person name="Barry K.W."/>
            <person name="Bougher N.L."/>
            <person name="Buchanan P."/>
            <person name="Buyck B."/>
            <person name="Bense V."/>
            <person name="Catcheside P."/>
            <person name="Chovatia M."/>
            <person name="Cooper J."/>
            <person name="Damon W."/>
            <person name="Desjardin D."/>
            <person name="Finy P."/>
            <person name="Geml J."/>
            <person name="Haridas S."/>
            <person name="Hughes K."/>
            <person name="Justo A."/>
            <person name="Karasinski D."/>
            <person name="Kautmanova I."/>
            <person name="Kiss B."/>
            <person name="Kocsube S."/>
            <person name="Kotiranta H."/>
            <person name="LaButti K.M."/>
            <person name="Lechner B.E."/>
            <person name="Liimatainen K."/>
            <person name="Lipzen A."/>
            <person name="Lukacs Z."/>
            <person name="Mihaltcheva S."/>
            <person name="Morgado L.N."/>
            <person name="Niskanen T."/>
            <person name="Noordeloos M.E."/>
            <person name="Ohm R.A."/>
            <person name="Ortiz-Santana B."/>
            <person name="Ovrebo C."/>
            <person name="Racz N."/>
            <person name="Riley R."/>
            <person name="Savchenko A."/>
            <person name="Shiryaev A."/>
            <person name="Soop K."/>
            <person name="Spirin V."/>
            <person name="Szebenyi C."/>
            <person name="Tomsovsky M."/>
            <person name="Tulloss R.E."/>
            <person name="Uehling J."/>
            <person name="Grigoriev I.V."/>
            <person name="Vagvolgyi C."/>
            <person name="Papp T."/>
            <person name="Martin F.M."/>
            <person name="Miettinen O."/>
            <person name="Hibbett D.S."/>
            <person name="Nagy L.G."/>
        </authorList>
    </citation>
    <scope>NUCLEOTIDE SEQUENCE [LARGE SCALE GENOMIC DNA]</scope>
    <source>
        <strain evidence="4 5">CBS 309.79</strain>
    </source>
</reference>
<feature type="compositionally biased region" description="Basic and acidic residues" evidence="2">
    <location>
        <begin position="282"/>
        <end position="297"/>
    </location>
</feature>
<dbReference type="STRING" id="1884261.A0A5C3QQ44"/>
<organism evidence="4 5">
    <name type="scientific">Pterulicium gracile</name>
    <dbReference type="NCBI Taxonomy" id="1884261"/>
    <lineage>
        <taxon>Eukaryota</taxon>
        <taxon>Fungi</taxon>
        <taxon>Dikarya</taxon>
        <taxon>Basidiomycota</taxon>
        <taxon>Agaricomycotina</taxon>
        <taxon>Agaricomycetes</taxon>
        <taxon>Agaricomycetidae</taxon>
        <taxon>Agaricales</taxon>
        <taxon>Pleurotineae</taxon>
        <taxon>Pterulaceae</taxon>
        <taxon>Pterulicium</taxon>
    </lineage>
</organism>
<feature type="compositionally biased region" description="Basic residues" evidence="2">
    <location>
        <begin position="1"/>
        <end position="11"/>
    </location>
</feature>
<proteinExistence type="predicted"/>
<feature type="region of interest" description="Disordered" evidence="2">
    <location>
        <begin position="1"/>
        <end position="43"/>
    </location>
</feature>
<dbReference type="Pfam" id="PF13191">
    <property type="entry name" value="AAA_16"/>
    <property type="match status" value="1"/>
</dbReference>
<feature type="domain" description="Orc1-like AAA ATPase" evidence="3">
    <location>
        <begin position="134"/>
        <end position="240"/>
    </location>
</feature>
<keyword evidence="1" id="KW-0175">Coiled coil</keyword>
<dbReference type="InterPro" id="IPR041664">
    <property type="entry name" value="AAA_16"/>
</dbReference>
<dbReference type="OrthoDB" id="2150628at2759"/>
<feature type="region of interest" description="Disordered" evidence="2">
    <location>
        <begin position="612"/>
        <end position="642"/>
    </location>
</feature>
<evidence type="ECO:0000313" key="5">
    <source>
        <dbReference type="Proteomes" id="UP000305067"/>
    </source>
</evidence>
<dbReference type="SUPFAM" id="SSF52540">
    <property type="entry name" value="P-loop containing nucleoside triphosphate hydrolases"/>
    <property type="match status" value="1"/>
</dbReference>
<gene>
    <name evidence="4" type="ORF">BDV98DRAFT_581117</name>
</gene>
<evidence type="ECO:0000256" key="2">
    <source>
        <dbReference type="SAM" id="MobiDB-lite"/>
    </source>
</evidence>
<dbReference type="Proteomes" id="UP000305067">
    <property type="component" value="Unassembled WGS sequence"/>
</dbReference>
<dbReference type="Gene3D" id="3.40.50.300">
    <property type="entry name" value="P-loop containing nucleotide triphosphate hydrolases"/>
    <property type="match status" value="1"/>
</dbReference>
<dbReference type="PANTHER" id="PTHR37096">
    <property type="entry name" value="YALI0E33429P"/>
    <property type="match status" value="1"/>
</dbReference>
<keyword evidence="5" id="KW-1185">Reference proteome</keyword>
<sequence length="774" mass="87611">MSSPTQHHHRQYHDGPSSPGAVSFNRPQRHARHSSTYYQQYRSPSEHARDLHWLLRSNIPRRRRDAFHPSQAHQRNFFGMGEIIGVLTNPAETVKSLTESKRLLDEMRQELSDQKERAQIRTRHTFSQLPGFFPRQAEITALERALSGEPSFTVLFGASSVGKTALLRQVLSHERYHVLHFDLRIAGFADLSSLYMSLSQQMEQYFEEVARQLEGYDEFQREAWGFKHDRLSVERRIADSSERVERVRTSDIARLMEMFQSSLLKYWEFEPEMEGDNSGGKSKHDRDASSERTHVEAHAQPPKSHFRWPSFGKRRRQNGGAALGIRSQDPNTEQKEDSEKPKKEKPIKKMPVIFFDEAHKLPALIRSTETMKCLLDSMLVLTKQDRLCHVIHATSDPFYQTWLRQLNIMQHCKIVTIGDCSKAEARAYFHERILPRVPEEMHRRLDFEHLYEALGGKLAHWHDFITDFVNSNGRLTVKKSSHFLQAHALLNLHLVHSASQLAPHHASEDSGKQPNAHDHAGFKIYSPITHPTNPNARGGDPDEDFSPAPSQAVDFTAIQLLKVLSRLAQPDVTHLPYFALCRDLGVRAVDGMIKGRVLDLRWTDVVTKEGLGIGGDEGSYYPPQQQERRQEQPYGSGVGHAQSTQSVHAFGSDETVAIPSPTFESHGGMHGHDGLGSPPPIQSEQGTPYNEGESGFIQSERGDGYRQSGGEGTGTGYRQSTMSGAYADSIHEVVGPRVLATTPVMRYAMRAVVEEYEDVQSVSEYASLSDVDEY</sequence>
<accession>A0A5C3QQ44</accession>
<dbReference type="AlphaFoldDB" id="A0A5C3QQ44"/>
<name>A0A5C3QQ44_9AGAR</name>
<feature type="compositionally biased region" description="Basic and acidic residues" evidence="2">
    <location>
        <begin position="505"/>
        <end position="521"/>
    </location>
</feature>
<dbReference type="PANTHER" id="PTHR37096:SF1">
    <property type="entry name" value="AAA+ ATPASE DOMAIN-CONTAINING PROTEIN"/>
    <property type="match status" value="1"/>
</dbReference>
<feature type="coiled-coil region" evidence="1">
    <location>
        <begin position="94"/>
        <end position="121"/>
    </location>
</feature>
<dbReference type="EMBL" id="ML178819">
    <property type="protein sequence ID" value="TFL04103.1"/>
    <property type="molecule type" value="Genomic_DNA"/>
</dbReference>
<evidence type="ECO:0000313" key="4">
    <source>
        <dbReference type="EMBL" id="TFL04103.1"/>
    </source>
</evidence>